<keyword evidence="5 6" id="KW-0472">Membrane</keyword>
<dbReference type="InterPro" id="IPR001123">
    <property type="entry name" value="LeuE-type"/>
</dbReference>
<dbReference type="RefSeq" id="WP_101535826.1">
    <property type="nucleotide sequence ID" value="NZ_JBFHIU010000004.1"/>
</dbReference>
<keyword evidence="2" id="KW-1003">Cell membrane</keyword>
<dbReference type="Pfam" id="PF01810">
    <property type="entry name" value="LysE"/>
    <property type="match status" value="1"/>
</dbReference>
<sequence>MSDALLLFAVTEFFLSLSPGPAVLLIVSLSLNRGIGATIGAIAGILCVNLVYFSLSAVGVGAVIASSPVLGLVLKFIGCGYLAWTAFKIILDVRSKQQNGTALPRGSLPMAQSWRQGFFKGFLIQASSIKNIMIFVAIIPQFIDIHAEILPQMIALGIVSVVVEAPVLFAYGFAAYRLSRLMSNRAANALDLVSAALLIVVAGSVAMV</sequence>
<evidence type="ECO:0000256" key="2">
    <source>
        <dbReference type="ARBA" id="ARBA00022475"/>
    </source>
</evidence>
<comment type="caution">
    <text evidence="7">The sequence shown here is derived from an EMBL/GenBank/DDBJ whole genome shotgun (WGS) entry which is preliminary data.</text>
</comment>
<feature type="transmembrane region" description="Helical" evidence="6">
    <location>
        <begin position="186"/>
        <end position="207"/>
    </location>
</feature>
<dbReference type="EMBL" id="PKUQ01000055">
    <property type="protein sequence ID" value="PLW74926.1"/>
    <property type="molecule type" value="Genomic_DNA"/>
</dbReference>
<dbReference type="AlphaFoldDB" id="A0A2N5XK86"/>
<evidence type="ECO:0008006" key="9">
    <source>
        <dbReference type="Google" id="ProtNLM"/>
    </source>
</evidence>
<evidence type="ECO:0000313" key="8">
    <source>
        <dbReference type="Proteomes" id="UP000234881"/>
    </source>
</evidence>
<organism evidence="7 8">
    <name type="scientific">Cohaesibacter celericrescens</name>
    <dbReference type="NCBI Taxonomy" id="2067669"/>
    <lineage>
        <taxon>Bacteria</taxon>
        <taxon>Pseudomonadati</taxon>
        <taxon>Pseudomonadota</taxon>
        <taxon>Alphaproteobacteria</taxon>
        <taxon>Hyphomicrobiales</taxon>
        <taxon>Cohaesibacteraceae</taxon>
    </lineage>
</organism>
<reference evidence="7 8" key="1">
    <citation type="submission" date="2018-01" db="EMBL/GenBank/DDBJ databases">
        <title>The draft genome sequence of Cohaesibacter sp. H1304.</title>
        <authorList>
            <person name="Wang N.-N."/>
            <person name="Du Z.-J."/>
        </authorList>
    </citation>
    <scope>NUCLEOTIDE SEQUENCE [LARGE SCALE GENOMIC DNA]</scope>
    <source>
        <strain evidence="7 8">H1304</strain>
    </source>
</reference>
<keyword evidence="8" id="KW-1185">Reference proteome</keyword>
<dbReference type="PANTHER" id="PTHR30086:SF20">
    <property type="entry name" value="ARGININE EXPORTER PROTEIN ARGO-RELATED"/>
    <property type="match status" value="1"/>
</dbReference>
<accession>A0A2N5XK86</accession>
<evidence type="ECO:0000256" key="5">
    <source>
        <dbReference type="ARBA" id="ARBA00023136"/>
    </source>
</evidence>
<dbReference type="Proteomes" id="UP000234881">
    <property type="component" value="Unassembled WGS sequence"/>
</dbReference>
<feature type="transmembrane region" description="Helical" evidence="6">
    <location>
        <begin position="39"/>
        <end position="64"/>
    </location>
</feature>
<dbReference type="PANTHER" id="PTHR30086">
    <property type="entry name" value="ARGININE EXPORTER PROTEIN ARGO"/>
    <property type="match status" value="1"/>
</dbReference>
<dbReference type="GO" id="GO:0005886">
    <property type="term" value="C:plasma membrane"/>
    <property type="evidence" value="ECO:0007669"/>
    <property type="project" value="UniProtKB-SubCell"/>
</dbReference>
<comment type="subcellular location">
    <subcellularLocation>
        <location evidence="1">Cell membrane</location>
        <topology evidence="1">Multi-pass membrane protein</topology>
    </subcellularLocation>
</comment>
<evidence type="ECO:0000256" key="6">
    <source>
        <dbReference type="SAM" id="Phobius"/>
    </source>
</evidence>
<proteinExistence type="predicted"/>
<evidence type="ECO:0000313" key="7">
    <source>
        <dbReference type="EMBL" id="PLW74926.1"/>
    </source>
</evidence>
<evidence type="ECO:0000256" key="3">
    <source>
        <dbReference type="ARBA" id="ARBA00022692"/>
    </source>
</evidence>
<feature type="transmembrane region" description="Helical" evidence="6">
    <location>
        <begin position="70"/>
        <end position="91"/>
    </location>
</feature>
<dbReference type="OrthoDB" id="9812084at2"/>
<keyword evidence="3 6" id="KW-0812">Transmembrane</keyword>
<evidence type="ECO:0000256" key="4">
    <source>
        <dbReference type="ARBA" id="ARBA00022989"/>
    </source>
</evidence>
<keyword evidence="4 6" id="KW-1133">Transmembrane helix</keyword>
<dbReference type="GO" id="GO:0015171">
    <property type="term" value="F:amino acid transmembrane transporter activity"/>
    <property type="evidence" value="ECO:0007669"/>
    <property type="project" value="TreeGrafter"/>
</dbReference>
<protein>
    <recommendedName>
        <fullName evidence="9">LysE family translocator</fullName>
    </recommendedName>
</protein>
<feature type="transmembrane region" description="Helical" evidence="6">
    <location>
        <begin position="122"/>
        <end position="143"/>
    </location>
</feature>
<evidence type="ECO:0000256" key="1">
    <source>
        <dbReference type="ARBA" id="ARBA00004651"/>
    </source>
</evidence>
<feature type="transmembrane region" description="Helical" evidence="6">
    <location>
        <begin position="6"/>
        <end position="27"/>
    </location>
</feature>
<name>A0A2N5XK86_9HYPH</name>
<feature type="transmembrane region" description="Helical" evidence="6">
    <location>
        <begin position="149"/>
        <end position="174"/>
    </location>
</feature>
<gene>
    <name evidence="7" type="ORF">C0081_21700</name>
</gene>